<evidence type="ECO:0008006" key="5">
    <source>
        <dbReference type="Google" id="ProtNLM"/>
    </source>
</evidence>
<name>A0A9P6B8X8_9AGAM</name>
<evidence type="ECO:0000313" key="3">
    <source>
        <dbReference type="EMBL" id="KAF9519432.1"/>
    </source>
</evidence>
<dbReference type="Proteomes" id="UP000886523">
    <property type="component" value="Unassembled WGS sequence"/>
</dbReference>
<evidence type="ECO:0000313" key="4">
    <source>
        <dbReference type="Proteomes" id="UP000886523"/>
    </source>
</evidence>
<proteinExistence type="predicted"/>
<keyword evidence="1" id="KW-0547">Nucleotide-binding</keyword>
<reference evidence="3" key="1">
    <citation type="journal article" date="2020" name="Nat. Commun.">
        <title>Large-scale genome sequencing of mycorrhizal fungi provides insights into the early evolution of symbiotic traits.</title>
        <authorList>
            <person name="Miyauchi S."/>
            <person name="Kiss E."/>
            <person name="Kuo A."/>
            <person name="Drula E."/>
            <person name="Kohler A."/>
            <person name="Sanchez-Garcia M."/>
            <person name="Morin E."/>
            <person name="Andreopoulos B."/>
            <person name="Barry K.W."/>
            <person name="Bonito G."/>
            <person name="Buee M."/>
            <person name="Carver A."/>
            <person name="Chen C."/>
            <person name="Cichocki N."/>
            <person name="Clum A."/>
            <person name="Culley D."/>
            <person name="Crous P.W."/>
            <person name="Fauchery L."/>
            <person name="Girlanda M."/>
            <person name="Hayes R.D."/>
            <person name="Keri Z."/>
            <person name="LaButti K."/>
            <person name="Lipzen A."/>
            <person name="Lombard V."/>
            <person name="Magnuson J."/>
            <person name="Maillard F."/>
            <person name="Murat C."/>
            <person name="Nolan M."/>
            <person name="Ohm R.A."/>
            <person name="Pangilinan J."/>
            <person name="Pereira M.F."/>
            <person name="Perotto S."/>
            <person name="Peter M."/>
            <person name="Pfister S."/>
            <person name="Riley R."/>
            <person name="Sitrit Y."/>
            <person name="Stielow J.B."/>
            <person name="Szollosi G."/>
            <person name="Zifcakova L."/>
            <person name="Stursova M."/>
            <person name="Spatafora J.W."/>
            <person name="Tedersoo L."/>
            <person name="Vaario L.M."/>
            <person name="Yamada A."/>
            <person name="Yan M."/>
            <person name="Wang P."/>
            <person name="Xu J."/>
            <person name="Bruns T."/>
            <person name="Baldrian P."/>
            <person name="Vilgalys R."/>
            <person name="Dunand C."/>
            <person name="Henrissat B."/>
            <person name="Grigoriev I.V."/>
            <person name="Hibbett D."/>
            <person name="Nagy L.G."/>
            <person name="Martin F.M."/>
        </authorList>
    </citation>
    <scope>NUCLEOTIDE SEQUENCE</scope>
    <source>
        <strain evidence="3">UP504</strain>
    </source>
</reference>
<dbReference type="Gene3D" id="3.40.50.300">
    <property type="entry name" value="P-loop containing nucleotide triphosphate hydrolases"/>
    <property type="match status" value="1"/>
</dbReference>
<dbReference type="GO" id="GO:0005525">
    <property type="term" value="F:GTP binding"/>
    <property type="evidence" value="ECO:0007669"/>
    <property type="project" value="UniProtKB-KW"/>
</dbReference>
<protein>
    <recommendedName>
        <fullName evidence="5">G domain-containing protein</fullName>
    </recommendedName>
</protein>
<organism evidence="3 4">
    <name type="scientific">Hydnum rufescens UP504</name>
    <dbReference type="NCBI Taxonomy" id="1448309"/>
    <lineage>
        <taxon>Eukaryota</taxon>
        <taxon>Fungi</taxon>
        <taxon>Dikarya</taxon>
        <taxon>Basidiomycota</taxon>
        <taxon>Agaricomycotina</taxon>
        <taxon>Agaricomycetes</taxon>
        <taxon>Cantharellales</taxon>
        <taxon>Hydnaceae</taxon>
        <taxon>Hydnum</taxon>
    </lineage>
</organism>
<dbReference type="SUPFAM" id="SSF52540">
    <property type="entry name" value="P-loop containing nucleoside triphosphate hydrolases"/>
    <property type="match status" value="1"/>
</dbReference>
<gene>
    <name evidence="3" type="ORF">BS47DRAFT_1337225</name>
</gene>
<evidence type="ECO:0000256" key="2">
    <source>
        <dbReference type="ARBA" id="ARBA00023134"/>
    </source>
</evidence>
<dbReference type="AlphaFoldDB" id="A0A9P6B8X8"/>
<dbReference type="InterPro" id="IPR027417">
    <property type="entry name" value="P-loop_NTPase"/>
</dbReference>
<comment type="caution">
    <text evidence="3">The sequence shown here is derived from an EMBL/GenBank/DDBJ whole genome shotgun (WGS) entry which is preliminary data.</text>
</comment>
<dbReference type="InterPro" id="IPR006689">
    <property type="entry name" value="Small_GTPase_ARF/SAR"/>
</dbReference>
<dbReference type="CDD" id="cd00882">
    <property type="entry name" value="Ras_like_GTPase"/>
    <property type="match status" value="1"/>
</dbReference>
<dbReference type="GO" id="GO:0003924">
    <property type="term" value="F:GTPase activity"/>
    <property type="evidence" value="ECO:0007669"/>
    <property type="project" value="InterPro"/>
</dbReference>
<keyword evidence="2" id="KW-0342">GTP-binding</keyword>
<accession>A0A9P6B8X8</accession>
<evidence type="ECO:0000256" key="1">
    <source>
        <dbReference type="ARBA" id="ARBA00022741"/>
    </source>
</evidence>
<dbReference type="OrthoDB" id="59699at2759"/>
<sequence length="309" mass="34733">MWTSIREHVKLPKKLTKKVPTEKVRNKHFRILILGPANAGKTTLLERLTDSPAGAAIVKRNGKRIKEVPRGYDQRGIHNIDDEITYASNSDFAGGVEELQAVWKFIRKRSLASPSQQLHAIWLCIPTDNDRPFGFLQSGFFSESTASVPVIGIFTKLDGRETKVRSVVFDSTASPSDFLARVAEVKQKVAEFVHGLETQFQKERYPPAGFARVGNMHEDTKQSAASCAQLLQTTIDALPPGTQRSLLELTVWKRNRRVHTIYVLERVLDGGTEGNIMTRTPGPGEDEETQLRTDSRFRILMEVRLHLTS</sequence>
<dbReference type="EMBL" id="MU128918">
    <property type="protein sequence ID" value="KAF9519432.1"/>
    <property type="molecule type" value="Genomic_DNA"/>
</dbReference>
<dbReference type="Pfam" id="PF00025">
    <property type="entry name" value="Arf"/>
    <property type="match status" value="1"/>
</dbReference>
<keyword evidence="4" id="KW-1185">Reference proteome</keyword>